<name>A0AAN6JRS7_9BASI</name>
<evidence type="ECO:0000256" key="7">
    <source>
        <dbReference type="ARBA" id="ARBA00022840"/>
    </source>
</evidence>
<dbReference type="InterPro" id="IPR027542">
    <property type="entry name" value="ATPase_ArsA/GET3_euk"/>
</dbReference>
<evidence type="ECO:0000256" key="2">
    <source>
        <dbReference type="ARBA" id="ARBA00022448"/>
    </source>
</evidence>
<feature type="binding site" evidence="8">
    <location>
        <position position="268"/>
    </location>
    <ligand>
        <name>Zn(2+)</name>
        <dbReference type="ChEBI" id="CHEBI:29105"/>
        <note>ligand shared between dimeric partners</note>
    </ligand>
</feature>
<dbReference type="InterPro" id="IPR016300">
    <property type="entry name" value="ATPase_ArsA/GET3"/>
</dbReference>
<keyword evidence="6 8" id="KW-0256">Endoplasmic reticulum</keyword>
<dbReference type="HAMAP" id="MF_03112">
    <property type="entry name" value="Asna1_Get3"/>
    <property type="match status" value="1"/>
</dbReference>
<evidence type="ECO:0000313" key="10">
    <source>
        <dbReference type="EMBL" id="KAK0546152.1"/>
    </source>
</evidence>
<dbReference type="Proteomes" id="UP001176517">
    <property type="component" value="Unassembled WGS sequence"/>
</dbReference>
<evidence type="ECO:0000256" key="5">
    <source>
        <dbReference type="ARBA" id="ARBA00022801"/>
    </source>
</evidence>
<accession>A0AAN6JRS7</accession>
<keyword evidence="2 8" id="KW-0813">Transport</keyword>
<dbReference type="Gene3D" id="3.40.50.300">
    <property type="entry name" value="P-loop containing nucleotide triphosphate hydrolases"/>
    <property type="match status" value="1"/>
</dbReference>
<comment type="caution">
    <text evidence="8">Lacks conserved residue(s) required for the propagation of feature annotation.</text>
</comment>
<dbReference type="GO" id="GO:0005524">
    <property type="term" value="F:ATP binding"/>
    <property type="evidence" value="ECO:0007669"/>
    <property type="project" value="UniProtKB-UniRule"/>
</dbReference>
<evidence type="ECO:0000256" key="8">
    <source>
        <dbReference type="HAMAP-Rule" id="MF_03112"/>
    </source>
</evidence>
<keyword evidence="7" id="KW-0067">ATP-binding</keyword>
<keyword evidence="11" id="KW-1185">Reference proteome</keyword>
<gene>
    <name evidence="10" type="primary">GET3</name>
    <name evidence="10" type="ORF">OC846_005391</name>
</gene>
<comment type="subunit">
    <text evidence="8">Homodimer.</text>
</comment>
<dbReference type="PANTHER" id="PTHR10803:SF3">
    <property type="entry name" value="ATPASE GET3"/>
    <property type="match status" value="1"/>
</dbReference>
<dbReference type="AlphaFoldDB" id="A0AAN6JRS7"/>
<evidence type="ECO:0000259" key="9">
    <source>
        <dbReference type="Pfam" id="PF02374"/>
    </source>
</evidence>
<evidence type="ECO:0000256" key="4">
    <source>
        <dbReference type="ARBA" id="ARBA00022741"/>
    </source>
</evidence>
<dbReference type="PANTHER" id="PTHR10803">
    <property type="entry name" value="ARSENICAL PUMP-DRIVING ATPASE ARSENITE-TRANSLOCATING ATPASE"/>
    <property type="match status" value="1"/>
</dbReference>
<feature type="domain" description="ArsA/GET3 Anion-transporting ATPase-like" evidence="9">
    <location>
        <begin position="20"/>
        <end position="319"/>
    </location>
</feature>
<keyword evidence="4" id="KW-0547">Nucleotide-binding</keyword>
<protein>
    <submittedName>
        <fullName evidence="10">Golgi to ER traffic- protein</fullName>
    </submittedName>
</protein>
<comment type="function">
    <text evidence="8">ATPase required for the post-translational delivery of tail-anchored (TA) proteins to the endoplasmic reticulum. Recognizes and selectively binds the transmembrane domain of TA proteins in the cytosol. This complex then targets to the endoplasmic reticulum by membrane-bound receptors, where the tail-anchored protein is released for insertion. This process is regulated by ATP binding and hydrolysis. ATP binding drives the homodimer towards the closed dimer state, facilitating recognition of newly synthesized TA membrane proteins. ATP hydrolysis is required for insertion. Subsequently, the homodimer reverts towards the open dimer state, lowering its affinity for the membrane-bound receptor, and returning it to the cytosol to initiate a new round of targeting.</text>
</comment>
<feature type="binding site" evidence="8">
    <location>
        <position position="271"/>
    </location>
    <ligand>
        <name>Zn(2+)</name>
        <dbReference type="ChEBI" id="CHEBI:29105"/>
        <note>ligand shared between dimeric partners</note>
    </ligand>
</feature>
<dbReference type="GO" id="GO:0016887">
    <property type="term" value="F:ATP hydrolysis activity"/>
    <property type="evidence" value="ECO:0007669"/>
    <property type="project" value="InterPro"/>
</dbReference>
<dbReference type="InterPro" id="IPR025723">
    <property type="entry name" value="ArsA/GET3_ATPase-like"/>
</dbReference>
<feature type="active site" evidence="8">
    <location>
        <position position="56"/>
    </location>
</feature>
<dbReference type="CDD" id="cd02035">
    <property type="entry name" value="ArsA"/>
    <property type="match status" value="1"/>
</dbReference>
<dbReference type="FunFam" id="3.40.50.300:FF:000235">
    <property type="entry name" value="ATPase ASNA1"/>
    <property type="match status" value="1"/>
</dbReference>
<dbReference type="EMBL" id="JAPDMZ010000204">
    <property type="protein sequence ID" value="KAK0546152.1"/>
    <property type="molecule type" value="Genomic_DNA"/>
</dbReference>
<dbReference type="GO" id="GO:0043529">
    <property type="term" value="C:GET complex"/>
    <property type="evidence" value="ECO:0007669"/>
    <property type="project" value="TreeGrafter"/>
</dbReference>
<dbReference type="InterPro" id="IPR027417">
    <property type="entry name" value="P-loop_NTPase"/>
</dbReference>
<dbReference type="SUPFAM" id="SSF52540">
    <property type="entry name" value="P-loop containing nucleoside triphosphate hydrolases"/>
    <property type="match status" value="1"/>
</dbReference>
<keyword evidence="8" id="KW-0479">Metal-binding</keyword>
<dbReference type="NCBIfam" id="TIGR00345">
    <property type="entry name" value="GET3_arsA_TRC40"/>
    <property type="match status" value="1"/>
</dbReference>
<evidence type="ECO:0000313" key="11">
    <source>
        <dbReference type="Proteomes" id="UP001176517"/>
    </source>
</evidence>
<reference evidence="10" key="1">
    <citation type="journal article" date="2023" name="PhytoFront">
        <title>Draft Genome Resources of Seven Strains of Tilletia horrida, Causal Agent of Kernel Smut of Rice.</title>
        <authorList>
            <person name="Khanal S."/>
            <person name="Antony Babu S."/>
            <person name="Zhou X.G."/>
        </authorList>
    </citation>
    <scope>NUCLEOTIDE SEQUENCE</scope>
    <source>
        <strain evidence="10">TX6</strain>
    </source>
</reference>
<evidence type="ECO:0000256" key="6">
    <source>
        <dbReference type="ARBA" id="ARBA00022824"/>
    </source>
</evidence>
<keyword evidence="3 8" id="KW-0963">Cytoplasm</keyword>
<dbReference type="GO" id="GO:0071816">
    <property type="term" value="P:tail-anchored membrane protein insertion into ER membrane"/>
    <property type="evidence" value="ECO:0007669"/>
    <property type="project" value="TreeGrafter"/>
</dbReference>
<dbReference type="GO" id="GO:0046872">
    <property type="term" value="F:metal ion binding"/>
    <property type="evidence" value="ECO:0007669"/>
    <property type="project" value="UniProtKB-KW"/>
</dbReference>
<dbReference type="Pfam" id="PF02374">
    <property type="entry name" value="ArsA_ATPase"/>
    <property type="match status" value="1"/>
</dbReference>
<keyword evidence="5 8" id="KW-0378">Hydrolase</keyword>
<comment type="similarity">
    <text evidence="1 8">Belongs to the arsA ATPase family.</text>
</comment>
<sequence length="327" mass="36481">MALEKLEPTLQNIIDQKSLRWIFVGGKGGVGKTSTSSALAIQLAAKRKNVLLISTDPAHNLSDAFGQKFGKEPTLVNGFDNLSAMEIDPTSSLEEMVRNSDSQGGPMQGMMQDLAFAIPGVDEAMGFAEIMKLIKNMEYDVIVFDTAPTGHTLRFLSFPTVLEKALAKFSTLGRSLGPMLGQFSSMMGGGSNPQEDMFQKLDSMREVINEVNTQFKDPDITTFVCVCIAEFLSLYETERLIQELTQYEIDSHAIVCNQLLFPKPGTSCEHCAVRKAMQDKYFNEMVELYEEDFHLVRMPLLTEEIRGVEKIKAFSEYLVKPYVPPTE</sequence>
<comment type="subcellular location">
    <subcellularLocation>
        <location evidence="8">Cytoplasm</location>
    </subcellularLocation>
    <subcellularLocation>
        <location evidence="8">Endoplasmic reticulum</location>
    </subcellularLocation>
</comment>
<comment type="caution">
    <text evidence="10">The sequence shown here is derived from an EMBL/GenBank/DDBJ whole genome shotgun (WGS) entry which is preliminary data.</text>
</comment>
<keyword evidence="8" id="KW-0862">Zinc</keyword>
<evidence type="ECO:0000256" key="3">
    <source>
        <dbReference type="ARBA" id="ARBA00022490"/>
    </source>
</evidence>
<organism evidence="10 11">
    <name type="scientific">Tilletia horrida</name>
    <dbReference type="NCBI Taxonomy" id="155126"/>
    <lineage>
        <taxon>Eukaryota</taxon>
        <taxon>Fungi</taxon>
        <taxon>Dikarya</taxon>
        <taxon>Basidiomycota</taxon>
        <taxon>Ustilaginomycotina</taxon>
        <taxon>Exobasidiomycetes</taxon>
        <taxon>Tilletiales</taxon>
        <taxon>Tilletiaceae</taxon>
        <taxon>Tilletia</taxon>
    </lineage>
</organism>
<evidence type="ECO:0000256" key="1">
    <source>
        <dbReference type="ARBA" id="ARBA00011040"/>
    </source>
</evidence>
<proteinExistence type="inferred from homology"/>